<name>A0A2P6N084_9EUKA</name>
<dbReference type="Gene3D" id="3.20.20.80">
    <property type="entry name" value="Glycosidases"/>
    <property type="match status" value="1"/>
</dbReference>
<dbReference type="PANTHER" id="PTHR34154:SF14">
    <property type="entry name" value="ASL1-LIKE GLYCOSYL HYDROLASE CATALYTIC DOMAIN-CONTAINING PROTEIN"/>
    <property type="match status" value="1"/>
</dbReference>
<dbReference type="Pfam" id="PF11790">
    <property type="entry name" value="Glyco_hydro_cc"/>
    <property type="match status" value="1"/>
</dbReference>
<sequence>MYGGNNNSRIQLYDELDDQPEAESSTITDLECDPLIASVLAVSVLTQSPSEHRTFVTAKINLTVETSVSVSFSREHNSLPQDILETDMGKTIRFLIFSALVVGLACGAFHKRQDSVDYPGGDLDGMPISVSNSSECQKKCLSRSDCTGWSVDTCGGSSCWLKGPQFGVATPSSCRLSALNPNYVGAWDAHTERGGYDLPNMPVTMNSGAPLVECQALCYSRGDCASWAVRLCNNETSCYLKGAVPNAVPSDCIHSGVNRITFNGGWNMAVDRGMGDAPQGPIKFTGNATVMDCWGACSIDPKCVSYAYDTCGGNQCWLKYSAPLDPVDNQCRATGMSHTYHGDWDQQTDRGGYDLPNMPINMPAGSAPINCQAKCGATAECAAWAFSGEFFVPFAKLLTVKSDCTNQCWLKNSQPATGPNNCITSGINRNWKAPNGLKPNGKKAGLAGGTAFNFFQDHIGWWYDWSPVPSGHPGKPIAVPMLWGDGTHGNTDRQRYQQFMGMKGSTPTYFLGFNEPDCPGSASSAMAVQRGADLWNQYIAQFADRGTLLGSPSMCMQFAERWLQEFRPKIGRMWDFTAIHIYKNSMDGVRKDIDHYWNTFGKPIWVTEFGCVDDSHWRPSTDQGEINRFINDIVDLFEHDDRVMAYSYSDVGDLGNQWPLTRNGQLTESGHTYLNAVSRYN</sequence>
<dbReference type="InterPro" id="IPR017853">
    <property type="entry name" value="GH"/>
</dbReference>
<evidence type="ECO:0000259" key="1">
    <source>
        <dbReference type="Pfam" id="PF11790"/>
    </source>
</evidence>
<dbReference type="InParanoid" id="A0A2P6N084"/>
<dbReference type="PANTHER" id="PTHR34154">
    <property type="entry name" value="ALKALI-SENSITIVE LINKAGE PROTEIN 1"/>
    <property type="match status" value="1"/>
</dbReference>
<keyword evidence="4" id="KW-1185">Reference proteome</keyword>
<dbReference type="Gene3D" id="3.50.4.10">
    <property type="entry name" value="Hepatocyte Growth Factor"/>
    <property type="match status" value="2"/>
</dbReference>
<dbReference type="Pfam" id="PF14295">
    <property type="entry name" value="PAN_4"/>
    <property type="match status" value="4"/>
</dbReference>
<reference evidence="3 4" key="1">
    <citation type="journal article" date="2018" name="Genome Biol. Evol.">
        <title>Multiple Roots of Fruiting Body Formation in Amoebozoa.</title>
        <authorList>
            <person name="Hillmann F."/>
            <person name="Forbes G."/>
            <person name="Novohradska S."/>
            <person name="Ferling I."/>
            <person name="Riege K."/>
            <person name="Groth M."/>
            <person name="Westermann M."/>
            <person name="Marz M."/>
            <person name="Spaller T."/>
            <person name="Winckler T."/>
            <person name="Schaap P."/>
            <person name="Glockner G."/>
        </authorList>
    </citation>
    <scope>NUCLEOTIDE SEQUENCE [LARGE SCALE GENOMIC DNA]</scope>
    <source>
        <strain evidence="3 4">Jena</strain>
    </source>
</reference>
<dbReference type="AlphaFoldDB" id="A0A2P6N084"/>
<gene>
    <name evidence="3" type="ORF">PROFUN_05607</name>
</gene>
<feature type="domain" description="Apple" evidence="2">
    <location>
        <begin position="191"/>
        <end position="241"/>
    </location>
</feature>
<protein>
    <recommendedName>
        <fullName evidence="5">Asl1-like glycosyl hydrolase catalytic domain-containing protein</fullName>
    </recommendedName>
</protein>
<evidence type="ECO:0000313" key="4">
    <source>
        <dbReference type="Proteomes" id="UP000241769"/>
    </source>
</evidence>
<dbReference type="InterPro" id="IPR003609">
    <property type="entry name" value="Pan_app"/>
</dbReference>
<dbReference type="OrthoDB" id="5959761at2759"/>
<feature type="domain" description="Apple" evidence="2">
    <location>
        <begin position="348"/>
        <end position="411"/>
    </location>
</feature>
<proteinExistence type="predicted"/>
<dbReference type="InterPro" id="IPR053183">
    <property type="entry name" value="ASL1"/>
</dbReference>
<accession>A0A2P6N084</accession>
<feature type="domain" description="Asl1-like glycosyl hydrolase catalytic" evidence="1">
    <location>
        <begin position="451"/>
        <end position="673"/>
    </location>
</feature>
<dbReference type="EMBL" id="MDYQ01000269">
    <property type="protein sequence ID" value="PRP77362.1"/>
    <property type="molecule type" value="Genomic_DNA"/>
</dbReference>
<dbReference type="InterPro" id="IPR024655">
    <property type="entry name" value="Asl1_glyco_hydro_catalytic"/>
</dbReference>
<dbReference type="GO" id="GO:0071966">
    <property type="term" value="P:fungal-type cell wall polysaccharide metabolic process"/>
    <property type="evidence" value="ECO:0007669"/>
    <property type="project" value="TreeGrafter"/>
</dbReference>
<feature type="domain" description="Apple" evidence="2">
    <location>
        <begin position="116"/>
        <end position="162"/>
    </location>
</feature>
<evidence type="ECO:0000313" key="3">
    <source>
        <dbReference type="EMBL" id="PRP77362.1"/>
    </source>
</evidence>
<evidence type="ECO:0008006" key="5">
    <source>
        <dbReference type="Google" id="ProtNLM"/>
    </source>
</evidence>
<organism evidence="3 4">
    <name type="scientific">Planoprotostelium fungivorum</name>
    <dbReference type="NCBI Taxonomy" id="1890364"/>
    <lineage>
        <taxon>Eukaryota</taxon>
        <taxon>Amoebozoa</taxon>
        <taxon>Evosea</taxon>
        <taxon>Variosea</taxon>
        <taxon>Cavosteliida</taxon>
        <taxon>Cavosteliaceae</taxon>
        <taxon>Planoprotostelium</taxon>
    </lineage>
</organism>
<evidence type="ECO:0000259" key="2">
    <source>
        <dbReference type="Pfam" id="PF14295"/>
    </source>
</evidence>
<dbReference type="STRING" id="1890364.A0A2P6N084"/>
<comment type="caution">
    <text evidence="3">The sequence shown here is derived from an EMBL/GenBank/DDBJ whole genome shotgun (WGS) entry which is preliminary data.</text>
</comment>
<feature type="domain" description="Apple" evidence="2">
    <location>
        <begin position="288"/>
        <end position="319"/>
    </location>
</feature>
<dbReference type="SUPFAM" id="SSF51445">
    <property type="entry name" value="(Trans)glycosidases"/>
    <property type="match status" value="1"/>
</dbReference>
<dbReference type="Proteomes" id="UP000241769">
    <property type="component" value="Unassembled WGS sequence"/>
</dbReference>